<dbReference type="OrthoDB" id="1305878at2759"/>
<feature type="compositionally biased region" description="Low complexity" evidence="10">
    <location>
        <begin position="1253"/>
        <end position="1266"/>
    </location>
</feature>
<feature type="compositionally biased region" description="Polar residues" evidence="10">
    <location>
        <begin position="988"/>
        <end position="1014"/>
    </location>
</feature>
<dbReference type="GO" id="GO:0035102">
    <property type="term" value="C:PRC1 complex"/>
    <property type="evidence" value="ECO:0007669"/>
    <property type="project" value="TreeGrafter"/>
</dbReference>
<gene>
    <name evidence="12" type="ORF">L798_14632</name>
</gene>
<keyword evidence="2" id="KW-0678">Repressor</keyword>
<dbReference type="Pfam" id="PF16207">
    <property type="entry name" value="RAWUL"/>
    <property type="match status" value="1"/>
</dbReference>
<dbReference type="EMBL" id="KK853123">
    <property type="protein sequence ID" value="KDR11048.1"/>
    <property type="molecule type" value="Genomic_DNA"/>
</dbReference>
<organism evidence="12 13">
    <name type="scientific">Zootermopsis nevadensis</name>
    <name type="common">Dampwood termite</name>
    <dbReference type="NCBI Taxonomy" id="136037"/>
    <lineage>
        <taxon>Eukaryota</taxon>
        <taxon>Metazoa</taxon>
        <taxon>Ecdysozoa</taxon>
        <taxon>Arthropoda</taxon>
        <taxon>Hexapoda</taxon>
        <taxon>Insecta</taxon>
        <taxon>Pterygota</taxon>
        <taxon>Neoptera</taxon>
        <taxon>Polyneoptera</taxon>
        <taxon>Dictyoptera</taxon>
        <taxon>Blattodea</taxon>
        <taxon>Blattoidea</taxon>
        <taxon>Termitoidae</taxon>
        <taxon>Termopsidae</taxon>
        <taxon>Zootermopsis</taxon>
    </lineage>
</organism>
<dbReference type="Gene3D" id="3.30.40.10">
    <property type="entry name" value="Zinc/RING finger domain, C3HC4 (zinc finger)"/>
    <property type="match status" value="1"/>
</dbReference>
<feature type="compositionally biased region" description="Low complexity" evidence="10">
    <location>
        <begin position="978"/>
        <end position="987"/>
    </location>
</feature>
<evidence type="ECO:0000256" key="1">
    <source>
        <dbReference type="ARBA" id="ARBA00004123"/>
    </source>
</evidence>
<keyword evidence="3" id="KW-0479">Metal-binding</keyword>
<dbReference type="PROSITE" id="PS50089">
    <property type="entry name" value="ZF_RING_2"/>
    <property type="match status" value="1"/>
</dbReference>
<feature type="compositionally biased region" description="Polar residues" evidence="10">
    <location>
        <begin position="1099"/>
        <end position="1143"/>
    </location>
</feature>
<feature type="compositionally biased region" description="Polar residues" evidence="10">
    <location>
        <begin position="587"/>
        <end position="601"/>
    </location>
</feature>
<dbReference type="STRING" id="136037.A0A067QNY7"/>
<proteinExistence type="predicted"/>
<dbReference type="GO" id="GO:0000122">
    <property type="term" value="P:negative regulation of transcription by RNA polymerase II"/>
    <property type="evidence" value="ECO:0007669"/>
    <property type="project" value="TreeGrafter"/>
</dbReference>
<protein>
    <submittedName>
        <fullName evidence="12">Polycomb complex protein BMI-1</fullName>
    </submittedName>
</protein>
<feature type="region of interest" description="Disordered" evidence="10">
    <location>
        <begin position="1189"/>
        <end position="1347"/>
    </location>
</feature>
<evidence type="ECO:0000256" key="5">
    <source>
        <dbReference type="ARBA" id="ARBA00022833"/>
    </source>
</evidence>
<keyword evidence="13" id="KW-1185">Reference proteome</keyword>
<evidence type="ECO:0000256" key="6">
    <source>
        <dbReference type="ARBA" id="ARBA00023015"/>
    </source>
</evidence>
<dbReference type="GO" id="GO:1990841">
    <property type="term" value="F:promoter-specific chromatin binding"/>
    <property type="evidence" value="ECO:0007669"/>
    <property type="project" value="TreeGrafter"/>
</dbReference>
<dbReference type="Gene3D" id="3.10.20.90">
    <property type="entry name" value="Phosphatidylinositol 3-kinase Catalytic Subunit, Chain A, domain 1"/>
    <property type="match status" value="1"/>
</dbReference>
<dbReference type="SMART" id="SM00184">
    <property type="entry name" value="RING"/>
    <property type="match status" value="1"/>
</dbReference>
<feature type="region of interest" description="Disordered" evidence="10">
    <location>
        <begin position="636"/>
        <end position="673"/>
    </location>
</feature>
<feature type="region of interest" description="Disordered" evidence="10">
    <location>
        <begin position="587"/>
        <end position="608"/>
    </location>
</feature>
<reference evidence="12 13" key="1">
    <citation type="journal article" date="2014" name="Nat. Commun.">
        <title>Molecular traces of alternative social organization in a termite genome.</title>
        <authorList>
            <person name="Terrapon N."/>
            <person name="Li C."/>
            <person name="Robertson H.M."/>
            <person name="Ji L."/>
            <person name="Meng X."/>
            <person name="Booth W."/>
            <person name="Chen Z."/>
            <person name="Childers C.P."/>
            <person name="Glastad K.M."/>
            <person name="Gokhale K."/>
            <person name="Gowin J."/>
            <person name="Gronenberg W."/>
            <person name="Hermansen R.A."/>
            <person name="Hu H."/>
            <person name="Hunt B.G."/>
            <person name="Huylmans A.K."/>
            <person name="Khalil S.M."/>
            <person name="Mitchell R.D."/>
            <person name="Munoz-Torres M.C."/>
            <person name="Mustard J.A."/>
            <person name="Pan H."/>
            <person name="Reese J.T."/>
            <person name="Scharf M.E."/>
            <person name="Sun F."/>
            <person name="Vogel H."/>
            <person name="Xiao J."/>
            <person name="Yang W."/>
            <person name="Yang Z."/>
            <person name="Yang Z."/>
            <person name="Zhou J."/>
            <person name="Zhu J."/>
            <person name="Brent C.S."/>
            <person name="Elsik C.G."/>
            <person name="Goodisman M.A."/>
            <person name="Liberles D.A."/>
            <person name="Roe R.M."/>
            <person name="Vargo E.L."/>
            <person name="Vilcinskas A."/>
            <person name="Wang J."/>
            <person name="Bornberg-Bauer E."/>
            <person name="Korb J."/>
            <person name="Zhang G."/>
            <person name="Liebig J."/>
        </authorList>
    </citation>
    <scope>NUCLEOTIDE SEQUENCE [LARGE SCALE GENOMIC DNA]</scope>
    <source>
        <tissue evidence="12">Whole organism</tissue>
    </source>
</reference>
<feature type="region of interest" description="Disordered" evidence="10">
    <location>
        <begin position="955"/>
        <end position="1014"/>
    </location>
</feature>
<feature type="compositionally biased region" description="Low complexity" evidence="10">
    <location>
        <begin position="882"/>
        <end position="896"/>
    </location>
</feature>
<keyword evidence="4 9" id="KW-0863">Zinc-finger</keyword>
<dbReference type="InterPro" id="IPR032443">
    <property type="entry name" value="RAWUL"/>
</dbReference>
<evidence type="ECO:0000256" key="7">
    <source>
        <dbReference type="ARBA" id="ARBA00023163"/>
    </source>
</evidence>
<evidence type="ECO:0000313" key="12">
    <source>
        <dbReference type="EMBL" id="KDR11048.1"/>
    </source>
</evidence>
<dbReference type="PANTHER" id="PTHR10825">
    <property type="entry name" value="RING FINGER DOMAIN-CONTAINING, POLYCOMB GROUP COMPONENT"/>
    <property type="match status" value="1"/>
</dbReference>
<dbReference type="InterPro" id="IPR001841">
    <property type="entry name" value="Znf_RING"/>
</dbReference>
<dbReference type="CDD" id="cd16736">
    <property type="entry name" value="RING-HC_PCGF4"/>
    <property type="match status" value="1"/>
</dbReference>
<evidence type="ECO:0000256" key="9">
    <source>
        <dbReference type="PROSITE-ProRule" id="PRU00175"/>
    </source>
</evidence>
<accession>A0A067QNY7</accession>
<keyword evidence="8" id="KW-0539">Nucleus</keyword>
<keyword evidence="7" id="KW-0804">Transcription</keyword>
<evidence type="ECO:0000256" key="3">
    <source>
        <dbReference type="ARBA" id="ARBA00022723"/>
    </source>
</evidence>
<name>A0A067QNY7_ZOONE</name>
<dbReference type="eggNOG" id="KOG2660">
    <property type="taxonomic scope" value="Eukaryota"/>
</dbReference>
<feature type="compositionally biased region" description="Basic and acidic residues" evidence="10">
    <location>
        <begin position="265"/>
        <end position="285"/>
    </location>
</feature>
<feature type="region of interest" description="Disordered" evidence="10">
    <location>
        <begin position="544"/>
        <end position="569"/>
    </location>
</feature>
<feature type="region of interest" description="Disordered" evidence="10">
    <location>
        <begin position="346"/>
        <end position="374"/>
    </location>
</feature>
<feature type="compositionally biased region" description="Pro residues" evidence="10">
    <location>
        <begin position="964"/>
        <end position="977"/>
    </location>
</feature>
<feature type="region of interest" description="Disordered" evidence="10">
    <location>
        <begin position="1068"/>
        <end position="1163"/>
    </location>
</feature>
<feature type="compositionally biased region" description="Polar residues" evidence="10">
    <location>
        <begin position="1080"/>
        <end position="1089"/>
    </location>
</feature>
<dbReference type="Proteomes" id="UP000027135">
    <property type="component" value="Unassembled WGS sequence"/>
</dbReference>
<dbReference type="PROSITE" id="PS00518">
    <property type="entry name" value="ZF_RING_1"/>
    <property type="match status" value="1"/>
</dbReference>
<evidence type="ECO:0000256" key="4">
    <source>
        <dbReference type="ARBA" id="ARBA00022771"/>
    </source>
</evidence>
<dbReference type="CDD" id="cd17082">
    <property type="entry name" value="RAWUL_PCGF2_like"/>
    <property type="match status" value="1"/>
</dbReference>
<evidence type="ECO:0000313" key="13">
    <source>
        <dbReference type="Proteomes" id="UP000027135"/>
    </source>
</evidence>
<evidence type="ECO:0000256" key="2">
    <source>
        <dbReference type="ARBA" id="ARBA00022491"/>
    </source>
</evidence>
<dbReference type="PANTHER" id="PTHR10825:SF72">
    <property type="entry name" value="UBIQUITIN-LIKE DOMAIN-CONTAINING PROTEIN"/>
    <property type="match status" value="1"/>
</dbReference>
<evidence type="ECO:0000256" key="8">
    <source>
        <dbReference type="ARBA" id="ARBA00023242"/>
    </source>
</evidence>
<evidence type="ECO:0000259" key="11">
    <source>
        <dbReference type="PROSITE" id="PS50089"/>
    </source>
</evidence>
<dbReference type="SUPFAM" id="SSF57850">
    <property type="entry name" value="RING/U-box"/>
    <property type="match status" value="1"/>
</dbReference>
<feature type="region of interest" description="Disordered" evidence="10">
    <location>
        <begin position="489"/>
        <end position="510"/>
    </location>
</feature>
<evidence type="ECO:0000256" key="10">
    <source>
        <dbReference type="SAM" id="MobiDB-lite"/>
    </source>
</evidence>
<sequence>MHRPRRIKITDLNPHLICVLCGGYYVDATTIIECLHSFCKACIVRYLETNKYCPICDVQVHKTRPLQNIRADQTLQDIVYKLVPGLFQNEMRCRREFYAKHPEAQPTSCLDQGEVSDQSNIYTPDEAICLSLEYFKSTTPDKEELSSRRYLRCPAAVTVAHLQKLIRAKYGLSAEHRVDIMHVDDPLSEEFTLMDVAYIYRWRRKGPLCLSYRIFECCQLSSKRMKLDPGTSMNVVTVTSVEEDDEVTTKRESMDVDVIRTYDESKHEKMQNAEELKNSVSKEENNNSGSESWKEVQIQISENGIMSVTDITMPPVIENNNNTVMNNCIPVSDSSKISLILCGNEEKSRSSEEIQEQARHTISSKESEHHKSNVDEMAGTPATVSSTVTTFATTSTQSLPSAAGTTITTPLVVNAHCGSKKHEYVKAASAESVAKTSTVEIAVAKNAIDANCPTKQNDILSLPVTSAPLNLHLVPSPMSSSGIASSVVSPQQKDELTAMNKKSLDSSSKNIKPGCLLSETQLSVPSHIKDLQSTQSQPLALKVGHSSSNANSKEVSKVNDGVGTFPRRDTPKMAVVAPTQAVVTNSASSRKTLNANSSSSPVGYKTLKTPPKSWNQSITRLSFLSSTKNHTYTANTSGISCDGRRSGDLPGKGVDSSGGIVPSNNKPVSCGSNTVPAKPNRFFKMRNMPRYLGNPASGVKPMYQVASVNKQELVTQTTGQTSVTKPVYQVASATSQHSTPHNSTGNLKAVYHTTGTCGSNKLDSTTVSSAATHTTHSKSLVTGYHVGNQQSCKMDSSATLPIVPPSGMKLLSQPSTNLQQNNKLDCSISTQSVTQTSSDIKSVSSGVSGSSQQHYSKIQDCGTPVHITLASSSAKSVPSTCSAHSGSSDLSNASSSGKFRGNNKQESGVPLISGMQTTHHAGSVTPNKQDSIPPPVSKHVGVTLMKIDPKTLSPIVVGASSSPGTPPLPLSPSPQPSNPSSSMTPQNLKTHTQQFPLPAHSNSNRGSASPNNPLGSPFLPNLLYSSFPFTGMGVGVGGNRMAAGPPPLVRAGSGMGLGAYHPLPPSINMLFNPHHRSHTHNSTPSSQSGVPPPAVQRIPASTPQHKSGSQASNSVNSNTNINAPGSGKSPNNNAAGQLTSQNASHQRTPPPTSHSPSASQQLKLRMSPSLSNQNSTTAHTPLQAVTVTAGTNHQKAGEGKPQQKTVVDGSAVPVARTVNGEQSSGEVLGKKSDNGIASGIAAEGGGKGNREQGSSCSSSISKASSCSGGGGNAAEQGIAGVDSSSSKSKASTGGSESEQKSSAVKKGVEDVMQNQTELEQDAEETGTSNKGNDNEEGIETNKQLEKT</sequence>
<dbReference type="InterPro" id="IPR013083">
    <property type="entry name" value="Znf_RING/FYVE/PHD"/>
</dbReference>
<feature type="compositionally biased region" description="Polar residues" evidence="10">
    <location>
        <begin position="914"/>
        <end position="930"/>
    </location>
</feature>
<feature type="region of interest" description="Disordered" evidence="10">
    <location>
        <begin position="265"/>
        <end position="292"/>
    </location>
</feature>
<dbReference type="InParanoid" id="A0A067QNY7"/>
<feature type="compositionally biased region" description="Low complexity" evidence="10">
    <location>
        <begin position="1283"/>
        <end position="1296"/>
    </location>
</feature>
<dbReference type="FunFam" id="3.30.40.10:FF:000082">
    <property type="entry name" value="Polycomb group ring finger 2"/>
    <property type="match status" value="1"/>
</dbReference>
<dbReference type="InterPro" id="IPR017907">
    <property type="entry name" value="Znf_RING_CS"/>
</dbReference>
<dbReference type="Pfam" id="PF13923">
    <property type="entry name" value="zf-C3HC4_2"/>
    <property type="match status" value="1"/>
</dbReference>
<feature type="compositionally biased region" description="Polar residues" evidence="10">
    <location>
        <begin position="662"/>
        <end position="673"/>
    </location>
</feature>
<keyword evidence="5" id="KW-0862">Zinc</keyword>
<keyword evidence="6" id="KW-0805">Transcription regulation</keyword>
<feature type="region of interest" description="Disordered" evidence="10">
    <location>
        <begin position="876"/>
        <end position="938"/>
    </location>
</feature>
<feature type="domain" description="RING-type" evidence="11">
    <location>
        <begin position="18"/>
        <end position="57"/>
    </location>
</feature>
<comment type="subcellular location">
    <subcellularLocation>
        <location evidence="1">Nucleus</location>
    </subcellularLocation>
</comment>
<dbReference type="GO" id="GO:0008270">
    <property type="term" value="F:zinc ion binding"/>
    <property type="evidence" value="ECO:0007669"/>
    <property type="project" value="UniProtKB-KW"/>
</dbReference>